<evidence type="ECO:0000259" key="8">
    <source>
        <dbReference type="PROSITE" id="PS51202"/>
    </source>
</evidence>
<dbReference type="InterPro" id="IPR006037">
    <property type="entry name" value="RCK_C"/>
</dbReference>
<feature type="domain" description="RCK C-terminal" evidence="8">
    <location>
        <begin position="237"/>
        <end position="321"/>
    </location>
</feature>
<keyword evidence="6 7" id="KW-0472">Membrane</keyword>
<feature type="transmembrane region" description="Helical" evidence="7">
    <location>
        <begin position="6"/>
        <end position="27"/>
    </location>
</feature>
<evidence type="ECO:0000256" key="6">
    <source>
        <dbReference type="ARBA" id="ARBA00023136"/>
    </source>
</evidence>
<sequence>MVEPFPLTGEMIAVMAILGLTIFLFVSEVVRVDVAAVTIMVLLGLTSMIPGYAGLVPLEYLFDGFSSNAVIAIIAVMIIGAGLDKTGIMSQAAGKILKLGGRTEGRVITIISASVGCISSFMQNIGAAALFLPVVSRIARRGNLPISRLLMPMGFCAILGGTVTMVGSSPLILLNDLIESSNRSLTAGTQPMESFSLFAVTPIGIVLIITGILYFVFLGRFVLPVVKDKPQESGSTLTYFRETYGIEGDVYEARVAPGSPLIGAYLSDIEEAGRDGWIVAVRTGGKLTVAPRGDTELDVGTELAIMGRHHAVERFCRDNGLELKREIDVFSEILSVTSAGIAEVVVPPDSPFISKSLKELSLRRRYGATALAVFRIDNVIDNDLGDLALQAGDTLVLHGQWRDFGPIVEDRNLVAVTDLPRDDTRPHKLPYAIGAFLLALILILFTDLRLSVALMSGALLMILSGVLRIDEAYRSIGWQSVFLLASLIPLGVAVEATNTAAWIAQQILVLFGDVPIWLLQAAIAVLATIFTLVMSNVGATVLLVPLAVNIAVGAGADPAVFALTVALATSNSFLIPTHQVNALIMGPGGYRVKDFVRAGGMMTILFLVVMIGMLNLVF</sequence>
<reference evidence="9" key="1">
    <citation type="submission" date="2018-05" db="EMBL/GenBank/DDBJ databases">
        <authorList>
            <person name="Lanie J.A."/>
            <person name="Ng W.-L."/>
            <person name="Kazmierczak K.M."/>
            <person name="Andrzejewski T.M."/>
            <person name="Davidsen T.M."/>
            <person name="Wayne K.J."/>
            <person name="Tettelin H."/>
            <person name="Glass J.I."/>
            <person name="Rusch D."/>
            <person name="Podicherti R."/>
            <person name="Tsui H.-C.T."/>
            <person name="Winkler M.E."/>
        </authorList>
    </citation>
    <scope>NUCLEOTIDE SEQUENCE</scope>
</reference>
<feature type="transmembrane region" description="Helical" evidence="7">
    <location>
        <begin position="149"/>
        <end position="174"/>
    </location>
</feature>
<evidence type="ECO:0000256" key="4">
    <source>
        <dbReference type="ARBA" id="ARBA00022737"/>
    </source>
</evidence>
<keyword evidence="4" id="KW-0677">Repeat</keyword>
<dbReference type="SUPFAM" id="SSF116726">
    <property type="entry name" value="TrkA C-terminal domain-like"/>
    <property type="match status" value="2"/>
</dbReference>
<feature type="transmembrane region" description="Helical" evidence="7">
    <location>
        <begin position="452"/>
        <end position="469"/>
    </location>
</feature>
<dbReference type="Gene3D" id="3.30.70.1450">
    <property type="entry name" value="Regulator of K+ conductance, C-terminal domain"/>
    <property type="match status" value="2"/>
</dbReference>
<feature type="transmembrane region" description="Helical" evidence="7">
    <location>
        <begin position="516"/>
        <end position="544"/>
    </location>
</feature>
<keyword evidence="3 7" id="KW-0812">Transmembrane</keyword>
<feature type="transmembrane region" description="Helical" evidence="7">
    <location>
        <begin position="429"/>
        <end position="446"/>
    </location>
</feature>
<dbReference type="GO" id="GO:0006813">
    <property type="term" value="P:potassium ion transport"/>
    <property type="evidence" value="ECO:0007669"/>
    <property type="project" value="InterPro"/>
</dbReference>
<evidence type="ECO:0000256" key="7">
    <source>
        <dbReference type="SAM" id="Phobius"/>
    </source>
</evidence>
<dbReference type="GO" id="GO:0005886">
    <property type="term" value="C:plasma membrane"/>
    <property type="evidence" value="ECO:0007669"/>
    <property type="project" value="TreeGrafter"/>
</dbReference>
<dbReference type="PANTHER" id="PTHR43652">
    <property type="entry name" value="BASIC AMINO ACID ANTIPORTER YFCC-RELATED"/>
    <property type="match status" value="1"/>
</dbReference>
<comment type="subcellular location">
    <subcellularLocation>
        <location evidence="1">Membrane</location>
        <topology evidence="1">Multi-pass membrane protein</topology>
    </subcellularLocation>
</comment>
<dbReference type="Pfam" id="PF03600">
    <property type="entry name" value="CitMHS"/>
    <property type="match status" value="1"/>
</dbReference>
<dbReference type="PROSITE" id="PS51202">
    <property type="entry name" value="RCK_C"/>
    <property type="match status" value="2"/>
</dbReference>
<keyword evidence="2" id="KW-0813">Transport</keyword>
<dbReference type="InterPro" id="IPR004680">
    <property type="entry name" value="Cit_transptr-like_dom"/>
</dbReference>
<dbReference type="PANTHER" id="PTHR43652:SF2">
    <property type="entry name" value="BASIC AMINO ACID ANTIPORTER YFCC-RELATED"/>
    <property type="match status" value="1"/>
</dbReference>
<dbReference type="InterPro" id="IPR051679">
    <property type="entry name" value="DASS-Related_Transporters"/>
</dbReference>
<evidence type="ECO:0000256" key="1">
    <source>
        <dbReference type="ARBA" id="ARBA00004141"/>
    </source>
</evidence>
<dbReference type="AlphaFoldDB" id="A0A382ATQ7"/>
<feature type="transmembrane region" description="Helical" evidence="7">
    <location>
        <begin position="65"/>
        <end position="83"/>
    </location>
</feature>
<feature type="domain" description="RCK C-terminal" evidence="8">
    <location>
        <begin position="327"/>
        <end position="413"/>
    </location>
</feature>
<proteinExistence type="predicted"/>
<feature type="transmembrane region" description="Helical" evidence="7">
    <location>
        <begin position="556"/>
        <end position="575"/>
    </location>
</feature>
<organism evidence="9">
    <name type="scientific">marine metagenome</name>
    <dbReference type="NCBI Taxonomy" id="408172"/>
    <lineage>
        <taxon>unclassified sequences</taxon>
        <taxon>metagenomes</taxon>
        <taxon>ecological metagenomes</taxon>
    </lineage>
</organism>
<feature type="transmembrane region" description="Helical" evidence="7">
    <location>
        <begin position="481"/>
        <end position="504"/>
    </location>
</feature>
<dbReference type="InterPro" id="IPR036721">
    <property type="entry name" value="RCK_C_sf"/>
</dbReference>
<protein>
    <recommendedName>
        <fullName evidence="8">RCK C-terminal domain-containing protein</fullName>
    </recommendedName>
</protein>
<keyword evidence="5 7" id="KW-1133">Transmembrane helix</keyword>
<evidence type="ECO:0000313" key="9">
    <source>
        <dbReference type="EMBL" id="SVB04915.1"/>
    </source>
</evidence>
<dbReference type="Pfam" id="PF02080">
    <property type="entry name" value="TrkA_C"/>
    <property type="match status" value="2"/>
</dbReference>
<dbReference type="EMBL" id="UINC01026804">
    <property type="protein sequence ID" value="SVB04915.1"/>
    <property type="molecule type" value="Genomic_DNA"/>
</dbReference>
<evidence type="ECO:0000256" key="2">
    <source>
        <dbReference type="ARBA" id="ARBA00022448"/>
    </source>
</evidence>
<name>A0A382ATQ7_9ZZZZ</name>
<dbReference type="GO" id="GO:0008324">
    <property type="term" value="F:monoatomic cation transmembrane transporter activity"/>
    <property type="evidence" value="ECO:0007669"/>
    <property type="project" value="InterPro"/>
</dbReference>
<gene>
    <name evidence="9" type="ORF">METZ01_LOCUS157769</name>
</gene>
<feature type="transmembrane region" description="Helical" evidence="7">
    <location>
        <begin position="34"/>
        <end position="53"/>
    </location>
</feature>
<evidence type="ECO:0000256" key="3">
    <source>
        <dbReference type="ARBA" id="ARBA00022692"/>
    </source>
</evidence>
<feature type="transmembrane region" description="Helical" evidence="7">
    <location>
        <begin position="194"/>
        <end position="217"/>
    </location>
</feature>
<feature type="transmembrane region" description="Helical" evidence="7">
    <location>
        <begin position="595"/>
        <end position="617"/>
    </location>
</feature>
<accession>A0A382ATQ7</accession>
<evidence type="ECO:0000256" key="5">
    <source>
        <dbReference type="ARBA" id="ARBA00022989"/>
    </source>
</evidence>